<proteinExistence type="predicted"/>
<reference evidence="4" key="1">
    <citation type="submission" date="2020-05" db="EMBL/GenBank/DDBJ databases">
        <authorList>
            <person name="Chiriac C."/>
            <person name="Salcher M."/>
            <person name="Ghai R."/>
            <person name="Kavagutti S V."/>
        </authorList>
    </citation>
    <scope>NUCLEOTIDE SEQUENCE</scope>
</reference>
<sequence>MSPADTTPENQPGDGPERKPRKRAAKKVPAVSVPNAEAQPAADPILTLTEVLEDTYVRVMRQEPQLRGFGRAIEDVGLPVPRDWARFQDHDTVTFAPISAKSFRRFINVLEQIAERLPEPICPSPSAHDEPLFELVTTQSASEMNTTSNSATNDGEE</sequence>
<protein>
    <submittedName>
        <fullName evidence="4">Unannotated protein</fullName>
    </submittedName>
</protein>
<accession>A0A6J7US24</accession>
<feature type="region of interest" description="Disordered" evidence="1">
    <location>
        <begin position="1"/>
        <end position="37"/>
    </location>
</feature>
<dbReference type="AlphaFoldDB" id="A0A6J7US24"/>
<evidence type="ECO:0000313" key="2">
    <source>
        <dbReference type="EMBL" id="CAB4726947.1"/>
    </source>
</evidence>
<name>A0A6J7US24_9ZZZZ</name>
<evidence type="ECO:0000313" key="4">
    <source>
        <dbReference type="EMBL" id="CAB5068781.1"/>
    </source>
</evidence>
<dbReference type="EMBL" id="CAEZXX010000195">
    <property type="protein sequence ID" value="CAB4726947.1"/>
    <property type="molecule type" value="Genomic_DNA"/>
</dbReference>
<evidence type="ECO:0000256" key="1">
    <source>
        <dbReference type="SAM" id="MobiDB-lite"/>
    </source>
</evidence>
<organism evidence="4">
    <name type="scientific">freshwater metagenome</name>
    <dbReference type="NCBI Taxonomy" id="449393"/>
    <lineage>
        <taxon>unclassified sequences</taxon>
        <taxon>metagenomes</taxon>
        <taxon>ecological metagenomes</taxon>
    </lineage>
</organism>
<gene>
    <name evidence="2" type="ORF">UFOPK2602_02110</name>
    <name evidence="3" type="ORF">UFOPK2806_02376</name>
    <name evidence="4" type="ORF">UFOPK4306_02526</name>
</gene>
<feature type="compositionally biased region" description="Polar residues" evidence="1">
    <location>
        <begin position="1"/>
        <end position="10"/>
    </location>
</feature>
<dbReference type="EMBL" id="CAEZYY010000052">
    <property type="protein sequence ID" value="CAB4770105.1"/>
    <property type="molecule type" value="Genomic_DNA"/>
</dbReference>
<feature type="region of interest" description="Disordered" evidence="1">
    <location>
        <begin position="137"/>
        <end position="157"/>
    </location>
</feature>
<dbReference type="EMBL" id="CAFBQP010000162">
    <property type="protein sequence ID" value="CAB5068781.1"/>
    <property type="molecule type" value="Genomic_DNA"/>
</dbReference>
<evidence type="ECO:0000313" key="3">
    <source>
        <dbReference type="EMBL" id="CAB4770105.1"/>
    </source>
</evidence>